<proteinExistence type="predicted"/>
<protein>
    <recommendedName>
        <fullName evidence="1">Metallo-beta-lactamase domain-containing protein</fullName>
    </recommendedName>
</protein>
<name>A0A0F8ZFE3_9ZZZZ</name>
<sequence length="258" mass="29743">VLEKDIFKPFKLFLSDLSSRLGFVLLVLFYRPDEPEKYAQLKAGRWLEVALQLDPNNGLANFNQLLSGAKKKIGKSELNFKNDSSIRRFLTDTLEALVNSNNDGELQEERNFFKQSITYSDSLIRKQLEINYYLSPDRKEKKDSLLILKRWSSSSPRVPRPTTFQMRGGGYVVFWNNKGIAIDPGFDFITNLYSEGYSINDIDAILVTHDHIDHTDDFDAIVALNYQLNRYNESTYIKPKPPVSLCCAYPMSGTYLRR</sequence>
<reference evidence="2" key="1">
    <citation type="journal article" date="2015" name="Nature">
        <title>Complex archaea that bridge the gap between prokaryotes and eukaryotes.</title>
        <authorList>
            <person name="Spang A."/>
            <person name="Saw J.H."/>
            <person name="Jorgensen S.L."/>
            <person name="Zaremba-Niedzwiedzka K."/>
            <person name="Martijn J."/>
            <person name="Lind A.E."/>
            <person name="van Eijk R."/>
            <person name="Schleper C."/>
            <person name="Guy L."/>
            <person name="Ettema T.J."/>
        </authorList>
    </citation>
    <scope>NUCLEOTIDE SEQUENCE</scope>
</reference>
<comment type="caution">
    <text evidence="2">The sequence shown here is derived from an EMBL/GenBank/DDBJ whole genome shotgun (WGS) entry which is preliminary data.</text>
</comment>
<evidence type="ECO:0000313" key="2">
    <source>
        <dbReference type="EMBL" id="KKK84670.1"/>
    </source>
</evidence>
<accession>A0A0F8ZFE3</accession>
<dbReference type="AlphaFoldDB" id="A0A0F8ZFE3"/>
<dbReference type="Gene3D" id="3.60.15.10">
    <property type="entry name" value="Ribonuclease Z/Hydroxyacylglutathione hydrolase-like"/>
    <property type="match status" value="1"/>
</dbReference>
<organism evidence="2">
    <name type="scientific">marine sediment metagenome</name>
    <dbReference type="NCBI Taxonomy" id="412755"/>
    <lineage>
        <taxon>unclassified sequences</taxon>
        <taxon>metagenomes</taxon>
        <taxon>ecological metagenomes</taxon>
    </lineage>
</organism>
<dbReference type="InterPro" id="IPR036866">
    <property type="entry name" value="RibonucZ/Hydroxyglut_hydro"/>
</dbReference>
<feature type="non-terminal residue" evidence="2">
    <location>
        <position position="1"/>
    </location>
</feature>
<dbReference type="InterPro" id="IPR001279">
    <property type="entry name" value="Metallo-B-lactamas"/>
</dbReference>
<dbReference type="Pfam" id="PF12706">
    <property type="entry name" value="Lactamase_B_2"/>
    <property type="match status" value="1"/>
</dbReference>
<dbReference type="SUPFAM" id="SSF56281">
    <property type="entry name" value="Metallo-hydrolase/oxidoreductase"/>
    <property type="match status" value="1"/>
</dbReference>
<dbReference type="EMBL" id="LAZR01051667">
    <property type="protein sequence ID" value="KKK84670.1"/>
    <property type="molecule type" value="Genomic_DNA"/>
</dbReference>
<gene>
    <name evidence="2" type="ORF">LCGC14_2781030</name>
</gene>
<evidence type="ECO:0000259" key="1">
    <source>
        <dbReference type="Pfam" id="PF12706"/>
    </source>
</evidence>
<feature type="domain" description="Metallo-beta-lactamase" evidence="1">
    <location>
        <begin position="180"/>
        <end position="223"/>
    </location>
</feature>